<feature type="compositionally biased region" description="Low complexity" evidence="1">
    <location>
        <begin position="441"/>
        <end position="453"/>
    </location>
</feature>
<feature type="region of interest" description="Disordered" evidence="1">
    <location>
        <begin position="519"/>
        <end position="558"/>
    </location>
</feature>
<feature type="region of interest" description="Disordered" evidence="1">
    <location>
        <begin position="661"/>
        <end position="745"/>
    </location>
</feature>
<feature type="compositionally biased region" description="Low complexity" evidence="1">
    <location>
        <begin position="88"/>
        <end position="101"/>
    </location>
</feature>
<feature type="compositionally biased region" description="Low complexity" evidence="1">
    <location>
        <begin position="537"/>
        <end position="553"/>
    </location>
</feature>
<dbReference type="PANTHER" id="PTHR14662">
    <property type="entry name" value="PARTNER AND LOCALIZER OF BRCA2"/>
    <property type="match status" value="1"/>
</dbReference>
<dbReference type="GeneID" id="110085002"/>
<feature type="region of interest" description="Disordered" evidence="1">
    <location>
        <begin position="324"/>
        <end position="349"/>
    </location>
</feature>
<feature type="compositionally biased region" description="Basic residues" evidence="1">
    <location>
        <begin position="519"/>
        <end position="533"/>
    </location>
</feature>
<dbReference type="RefSeq" id="XP_072838994.1">
    <property type="nucleotide sequence ID" value="XM_072982893.1"/>
</dbReference>
<proteinExistence type="predicted"/>
<feature type="region of interest" description="Disordered" evidence="1">
    <location>
        <begin position="166"/>
        <end position="200"/>
    </location>
</feature>
<dbReference type="InterPro" id="IPR015943">
    <property type="entry name" value="WD40/YVTN_repeat-like_dom_sf"/>
</dbReference>
<dbReference type="Proteomes" id="UP001652642">
    <property type="component" value="Chromosome 13"/>
</dbReference>
<feature type="region of interest" description="Disordered" evidence="1">
    <location>
        <begin position="424"/>
        <end position="507"/>
    </location>
</feature>
<feature type="region of interest" description="Disordered" evidence="1">
    <location>
        <begin position="58"/>
        <end position="150"/>
    </location>
</feature>
<keyword evidence="3" id="KW-1185">Reference proteome</keyword>
<reference evidence="4" key="1">
    <citation type="submission" date="2025-08" db="UniProtKB">
        <authorList>
            <consortium name="RefSeq"/>
        </authorList>
    </citation>
    <scope>IDENTIFICATION</scope>
</reference>
<feature type="region of interest" description="Disordered" evidence="1">
    <location>
        <begin position="760"/>
        <end position="858"/>
    </location>
</feature>
<feature type="compositionally biased region" description="Polar residues" evidence="1">
    <location>
        <begin position="762"/>
        <end position="786"/>
    </location>
</feature>
<feature type="region of interest" description="Disordered" evidence="1">
    <location>
        <begin position="572"/>
        <end position="638"/>
    </location>
</feature>
<dbReference type="PANTHER" id="PTHR14662:SF2">
    <property type="entry name" value="PARTNER AND LOCALIZER OF BRCA2"/>
    <property type="match status" value="1"/>
</dbReference>
<evidence type="ECO:0000313" key="4">
    <source>
        <dbReference type="RefSeq" id="XP_072838994.1"/>
    </source>
</evidence>
<evidence type="ECO:0000313" key="3">
    <source>
        <dbReference type="Proteomes" id="UP001652642"/>
    </source>
</evidence>
<gene>
    <name evidence="4" type="primary">PALB2</name>
</gene>
<feature type="compositionally biased region" description="Basic and acidic residues" evidence="1">
    <location>
        <begin position="828"/>
        <end position="858"/>
    </location>
</feature>
<dbReference type="Gene3D" id="2.130.10.10">
    <property type="entry name" value="YVTN repeat-like/Quinoprotein amine dehydrogenase"/>
    <property type="match status" value="1"/>
</dbReference>
<dbReference type="InterPro" id="IPR042417">
    <property type="entry name" value="PALB2"/>
</dbReference>
<dbReference type="Pfam" id="PF16756">
    <property type="entry name" value="PALB2_WD40"/>
    <property type="match status" value="1"/>
</dbReference>
<dbReference type="InterPro" id="IPR031920">
    <property type="entry name" value="PALB2_WD40"/>
</dbReference>
<feature type="compositionally biased region" description="Basic residues" evidence="1">
    <location>
        <begin position="140"/>
        <end position="150"/>
    </location>
</feature>
<evidence type="ECO:0000259" key="2">
    <source>
        <dbReference type="Pfam" id="PF16756"/>
    </source>
</evidence>
<accession>A0ABM5F0S0</accession>
<sequence length="1203" mass="127601">MEPARDRALTPQEKAQLKEKLALLKREYSRTFHRLQRAERAEKVKRYVKRTVAEQNLLLLQGKAEKDDTEPLGRSAHEGASGKVQVGPSSSVSPTKPTSVSFKPEAEVFSPEDDLPQSSGSEHASEGCGRRCLSLERPVAGKRHSQLSRRKTRASWGAAFALEKREASSVSETLQREPASVGRSQSPVFKRRRSSQEALETGKMCLSATTEGGSSGITPVVPEPERSQETILPSLSHSLACRSSQAGRGASPDHPREAGILASAEGAVAQADFQNARKEPALVEKEQVQGQAVEENPGGWAGSAVSGGPAPHAWLGEERTCREAENSGSCNGDSSVSRPNAEGLGDRLEAGSPFLEGDCSAASPKNVLSSCTVVEGLLFPVEYYVRTTRRMSSCQREVNLEAIIQSQLGKSRRGKRLPHKETLAETGAHGATASPLPPASPSRVSGAVSRRSSCLAESEEILPPRGRGRLGRGASSCTSQNLLEVTRPEAAGGLPPRGKEGSSGEGRAAAFQLNVALKRRARRGPAAPRRRARRGLEAASEAALSSSVPEAASGLPASSENSTLCLFESQLPEQDGNLGWPGPELGEAASPPDESPEASLDGGRGRRPQRSPSLFGSDFGASASTSPRKEEEEGSLFKRLPSRLNVQEFCLPEEEFGLLKLEKCKPSPATSLEAPDAAESPGAPPCDGRTGPEPGASLREDSSGGPLPAGKEPSSPRWLPPGLLGKGFPSSEWLLSPALEGGSCSRESQLLTPAFPLVGATPASQALPPSQILSQTLSVAPSQGTPNAGRETGPLGEASSPPGSGTRRPRSQSQGKPSRGPEGEAPSLEERQSPATESLHHNRDTSEQKETTAKDPVEALDDCRREGRLRMTSKLQSFSGSCLVDVSTVEWEAAELCLVTATGRTVTLWKHLDPDHWEAACTWHSAKVPVLRIIPLPGACCFVCVALGRLEVEELRFLLPSSEAGCFEQSLAKAGDMKALLGLQGRRLVTSCGSLQGQEVEVTSFSEAGRSRDRRALMAPEETLKAFAEVDRMEEALVGMTAVNSVVVWNVTSGQLLRRIPVGYSYPATLCPRAYSDSGLLFVVVSHPRSKESKSCGRPAFWLVALNPKTARSLGVMALSLPPGTGGRYLEGDVRGASAAAVLTSGSIAVWDLFLGQCTALLPPSPEGQWSLVRWSATEACLLAGQDNGSVCIYSYTASLHSA</sequence>
<feature type="compositionally biased region" description="Polar residues" evidence="1">
    <location>
        <begin position="326"/>
        <end position="338"/>
    </location>
</feature>
<organism evidence="3 4">
    <name type="scientific">Pogona vitticeps</name>
    <name type="common">central bearded dragon</name>
    <dbReference type="NCBI Taxonomy" id="103695"/>
    <lineage>
        <taxon>Eukaryota</taxon>
        <taxon>Metazoa</taxon>
        <taxon>Chordata</taxon>
        <taxon>Craniata</taxon>
        <taxon>Vertebrata</taxon>
        <taxon>Euteleostomi</taxon>
        <taxon>Lepidosauria</taxon>
        <taxon>Squamata</taxon>
        <taxon>Bifurcata</taxon>
        <taxon>Unidentata</taxon>
        <taxon>Episquamata</taxon>
        <taxon>Toxicofera</taxon>
        <taxon>Iguania</taxon>
        <taxon>Acrodonta</taxon>
        <taxon>Agamidae</taxon>
        <taxon>Amphibolurinae</taxon>
        <taxon>Pogona</taxon>
    </lineage>
</organism>
<feature type="compositionally biased region" description="Basic and acidic residues" evidence="1">
    <location>
        <begin position="63"/>
        <end position="77"/>
    </location>
</feature>
<evidence type="ECO:0000256" key="1">
    <source>
        <dbReference type="SAM" id="MobiDB-lite"/>
    </source>
</evidence>
<feature type="domain" description="Partner and localiser of BRCA2 WD40" evidence="2">
    <location>
        <begin position="854"/>
        <end position="1195"/>
    </location>
</feature>
<dbReference type="SUPFAM" id="SSF50969">
    <property type="entry name" value="YVTN repeat-like/Quinoprotein amine dehydrogenase"/>
    <property type="match status" value="1"/>
</dbReference>
<protein>
    <submittedName>
        <fullName evidence="4">Partner and localizer of BRCA2 isoform X1</fullName>
    </submittedName>
</protein>
<dbReference type="InterPro" id="IPR011044">
    <property type="entry name" value="Quino_amine_DH_bsu"/>
</dbReference>
<name>A0ABM5F0S0_9SAUR</name>